<accession>A0A841ZXQ1</accession>
<dbReference type="Gene3D" id="2.60.40.1240">
    <property type="match status" value="1"/>
</dbReference>
<reference evidence="4 5" key="1">
    <citation type="submission" date="2020-03" db="EMBL/GenBank/DDBJ databases">
        <title>Soil Listeria distribution.</title>
        <authorList>
            <person name="Liao J."/>
            <person name="Wiedmann M."/>
        </authorList>
    </citation>
    <scope>NUCLEOTIDE SEQUENCE [LARGE SCALE GENOMIC DNA]</scope>
    <source>
        <strain evidence="4 5">FSL L7-1427</strain>
    </source>
</reference>
<protein>
    <recommendedName>
        <fullName evidence="6">DUF4352 domain-containing protein</fullName>
    </recommendedName>
</protein>
<name>A0A841ZXQ1_9LIST</name>
<comment type="caution">
    <text evidence="4">The sequence shown here is derived from an EMBL/GenBank/DDBJ whole genome shotgun (WGS) entry which is preliminary data.</text>
</comment>
<keyword evidence="1 3" id="KW-0732">Signal</keyword>
<dbReference type="Proteomes" id="UP000586951">
    <property type="component" value="Unassembled WGS sequence"/>
</dbReference>
<dbReference type="RefSeq" id="WP_185417199.1">
    <property type="nucleotide sequence ID" value="NZ_JAARRU010000002.1"/>
</dbReference>
<dbReference type="InterPro" id="IPR029050">
    <property type="entry name" value="Immunoprotect_excell_Ig-like"/>
</dbReference>
<feature type="signal peptide" evidence="3">
    <location>
        <begin position="1"/>
        <end position="21"/>
    </location>
</feature>
<gene>
    <name evidence="4" type="ORF">HB907_06750</name>
</gene>
<evidence type="ECO:0000313" key="5">
    <source>
        <dbReference type="Proteomes" id="UP000586951"/>
    </source>
</evidence>
<feature type="chain" id="PRO_5039575958" description="DUF4352 domain-containing protein" evidence="3">
    <location>
        <begin position="22"/>
        <end position="165"/>
    </location>
</feature>
<dbReference type="EMBL" id="JAARRU010000002">
    <property type="protein sequence ID" value="MBC1565097.1"/>
    <property type="molecule type" value="Genomic_DNA"/>
</dbReference>
<evidence type="ECO:0000256" key="1">
    <source>
        <dbReference type="ARBA" id="ARBA00022729"/>
    </source>
</evidence>
<evidence type="ECO:0008006" key="6">
    <source>
        <dbReference type="Google" id="ProtNLM"/>
    </source>
</evidence>
<sequence length="165" mass="18328">MKIVKGLLIIFCVALSLATFGCSKDNVEQKDTKAEKEQTQQAERPKKGKEYGFTQPVDFSGLYITCTDAKYLEDEAGHRDSVLKLGFEVQNNTTTTQIFTTINMEIKNSKGDKLNIYPGENMGVKLKPGEKANGFGYFEADGSAPYTVIYKDDDSSLSGTWKIKI</sequence>
<proteinExistence type="predicted"/>
<evidence type="ECO:0000313" key="4">
    <source>
        <dbReference type="EMBL" id="MBC1565097.1"/>
    </source>
</evidence>
<organism evidence="4 5">
    <name type="scientific">Listeria booriae</name>
    <dbReference type="NCBI Taxonomy" id="1552123"/>
    <lineage>
        <taxon>Bacteria</taxon>
        <taxon>Bacillati</taxon>
        <taxon>Bacillota</taxon>
        <taxon>Bacilli</taxon>
        <taxon>Bacillales</taxon>
        <taxon>Listeriaceae</taxon>
        <taxon>Listeria</taxon>
    </lineage>
</organism>
<feature type="region of interest" description="Disordered" evidence="2">
    <location>
        <begin position="28"/>
        <end position="50"/>
    </location>
</feature>
<evidence type="ECO:0000256" key="2">
    <source>
        <dbReference type="SAM" id="MobiDB-lite"/>
    </source>
</evidence>
<dbReference type="PROSITE" id="PS51257">
    <property type="entry name" value="PROKAR_LIPOPROTEIN"/>
    <property type="match status" value="1"/>
</dbReference>
<evidence type="ECO:0000256" key="3">
    <source>
        <dbReference type="SAM" id="SignalP"/>
    </source>
</evidence>
<dbReference type="AlphaFoldDB" id="A0A841ZXQ1"/>